<dbReference type="Proteomes" id="UP000789390">
    <property type="component" value="Unassembled WGS sequence"/>
</dbReference>
<accession>A0A8J2RGM4</accession>
<sequence length="41" mass="5229">MRWRDTDLQYRTEQRKYLGPDARRRRSCLRHVGRRPHDHRP</sequence>
<keyword evidence="3" id="KW-1185">Reference proteome</keyword>
<feature type="region of interest" description="Disordered" evidence="1">
    <location>
        <begin position="14"/>
        <end position="41"/>
    </location>
</feature>
<protein>
    <submittedName>
        <fullName evidence="2">Uncharacterized protein</fullName>
    </submittedName>
</protein>
<gene>
    <name evidence="2" type="ORF">DGAL_LOCUS4106</name>
</gene>
<evidence type="ECO:0000313" key="2">
    <source>
        <dbReference type="EMBL" id="CAH0101766.1"/>
    </source>
</evidence>
<evidence type="ECO:0000313" key="3">
    <source>
        <dbReference type="Proteomes" id="UP000789390"/>
    </source>
</evidence>
<organism evidence="2 3">
    <name type="scientific">Daphnia galeata</name>
    <dbReference type="NCBI Taxonomy" id="27404"/>
    <lineage>
        <taxon>Eukaryota</taxon>
        <taxon>Metazoa</taxon>
        <taxon>Ecdysozoa</taxon>
        <taxon>Arthropoda</taxon>
        <taxon>Crustacea</taxon>
        <taxon>Branchiopoda</taxon>
        <taxon>Diplostraca</taxon>
        <taxon>Cladocera</taxon>
        <taxon>Anomopoda</taxon>
        <taxon>Daphniidae</taxon>
        <taxon>Daphnia</taxon>
    </lineage>
</organism>
<reference evidence="2" key="1">
    <citation type="submission" date="2021-11" db="EMBL/GenBank/DDBJ databases">
        <authorList>
            <person name="Schell T."/>
        </authorList>
    </citation>
    <scope>NUCLEOTIDE SEQUENCE</scope>
    <source>
        <strain evidence="2">M5</strain>
    </source>
</reference>
<name>A0A8J2RGM4_9CRUS</name>
<comment type="caution">
    <text evidence="2">The sequence shown here is derived from an EMBL/GenBank/DDBJ whole genome shotgun (WGS) entry which is preliminary data.</text>
</comment>
<feature type="compositionally biased region" description="Basic residues" evidence="1">
    <location>
        <begin position="23"/>
        <end position="41"/>
    </location>
</feature>
<evidence type="ECO:0000256" key="1">
    <source>
        <dbReference type="SAM" id="MobiDB-lite"/>
    </source>
</evidence>
<proteinExistence type="predicted"/>
<dbReference type="EMBL" id="CAKKLH010000067">
    <property type="protein sequence ID" value="CAH0101766.1"/>
    <property type="molecule type" value="Genomic_DNA"/>
</dbReference>
<dbReference type="AlphaFoldDB" id="A0A8J2RGM4"/>